<reference evidence="2 3" key="1">
    <citation type="journal article" date="2017" name="Nat. Commun.">
        <title>Genome assembly with in vitro proximity ligation data and whole-genome triplication in lettuce.</title>
        <authorList>
            <person name="Reyes-Chin-Wo S."/>
            <person name="Wang Z."/>
            <person name="Yang X."/>
            <person name="Kozik A."/>
            <person name="Arikit S."/>
            <person name="Song C."/>
            <person name="Xia L."/>
            <person name="Froenicke L."/>
            <person name="Lavelle D.O."/>
            <person name="Truco M.J."/>
            <person name="Xia R."/>
            <person name="Zhu S."/>
            <person name="Xu C."/>
            <person name="Xu H."/>
            <person name="Xu X."/>
            <person name="Cox K."/>
            <person name="Korf I."/>
            <person name="Meyers B.C."/>
            <person name="Michelmore R.W."/>
        </authorList>
    </citation>
    <scope>NUCLEOTIDE SEQUENCE [LARGE SCALE GENOMIC DNA]</scope>
    <source>
        <strain evidence="3">cv. Salinas</strain>
        <tissue evidence="2">Seedlings</tissue>
    </source>
</reference>
<name>A0A9R1VH59_LACSA</name>
<keyword evidence="1" id="KW-1133">Transmembrane helix</keyword>
<dbReference type="AlphaFoldDB" id="A0A9R1VH59"/>
<protein>
    <submittedName>
        <fullName evidence="2">Uncharacterized protein</fullName>
    </submittedName>
</protein>
<sequence>MADRRATEIELDTMEGFASREKLHHHLNDQGWLGFLFFFFCFISIPSPSPMLLCASSDVRLPSPCYGGNTPMGCSDSPWDNFAPSLVLIRAIMRV</sequence>
<keyword evidence="1" id="KW-0812">Transmembrane</keyword>
<organism evidence="2 3">
    <name type="scientific">Lactuca sativa</name>
    <name type="common">Garden lettuce</name>
    <dbReference type="NCBI Taxonomy" id="4236"/>
    <lineage>
        <taxon>Eukaryota</taxon>
        <taxon>Viridiplantae</taxon>
        <taxon>Streptophyta</taxon>
        <taxon>Embryophyta</taxon>
        <taxon>Tracheophyta</taxon>
        <taxon>Spermatophyta</taxon>
        <taxon>Magnoliopsida</taxon>
        <taxon>eudicotyledons</taxon>
        <taxon>Gunneridae</taxon>
        <taxon>Pentapetalae</taxon>
        <taxon>asterids</taxon>
        <taxon>campanulids</taxon>
        <taxon>Asterales</taxon>
        <taxon>Asteraceae</taxon>
        <taxon>Cichorioideae</taxon>
        <taxon>Cichorieae</taxon>
        <taxon>Lactucinae</taxon>
        <taxon>Lactuca</taxon>
    </lineage>
</organism>
<keyword evidence="3" id="KW-1185">Reference proteome</keyword>
<proteinExistence type="predicted"/>
<gene>
    <name evidence="2" type="ORF">LSAT_V11C500274230</name>
</gene>
<dbReference type="Proteomes" id="UP000235145">
    <property type="component" value="Unassembled WGS sequence"/>
</dbReference>
<comment type="caution">
    <text evidence="2">The sequence shown here is derived from an EMBL/GenBank/DDBJ whole genome shotgun (WGS) entry which is preliminary data.</text>
</comment>
<dbReference type="EMBL" id="NBSK02000005">
    <property type="protein sequence ID" value="KAJ0204656.1"/>
    <property type="molecule type" value="Genomic_DNA"/>
</dbReference>
<feature type="transmembrane region" description="Helical" evidence="1">
    <location>
        <begin position="32"/>
        <end position="53"/>
    </location>
</feature>
<evidence type="ECO:0000256" key="1">
    <source>
        <dbReference type="SAM" id="Phobius"/>
    </source>
</evidence>
<accession>A0A9R1VH59</accession>
<keyword evidence="1" id="KW-0472">Membrane</keyword>
<evidence type="ECO:0000313" key="3">
    <source>
        <dbReference type="Proteomes" id="UP000235145"/>
    </source>
</evidence>
<evidence type="ECO:0000313" key="2">
    <source>
        <dbReference type="EMBL" id="KAJ0204656.1"/>
    </source>
</evidence>